<dbReference type="Pfam" id="PF13181">
    <property type="entry name" value="TPR_8"/>
    <property type="match status" value="1"/>
</dbReference>
<protein>
    <submittedName>
        <fullName evidence="4">Chaperone protein DNAj</fullName>
    </submittedName>
</protein>
<feature type="region of interest" description="Disordered" evidence="2">
    <location>
        <begin position="1033"/>
        <end position="1117"/>
    </location>
</feature>
<name>A0A9K3Q757_9STRA</name>
<feature type="compositionally biased region" description="Polar residues" evidence="2">
    <location>
        <begin position="224"/>
        <end position="236"/>
    </location>
</feature>
<feature type="compositionally biased region" description="Polar residues" evidence="2">
    <location>
        <begin position="398"/>
        <end position="428"/>
    </location>
</feature>
<feature type="repeat" description="TPR" evidence="1">
    <location>
        <begin position="916"/>
        <end position="949"/>
    </location>
</feature>
<dbReference type="Proteomes" id="UP000693970">
    <property type="component" value="Unassembled WGS sequence"/>
</dbReference>
<gene>
    <name evidence="4" type="ORF">IV203_019414</name>
</gene>
<dbReference type="OrthoDB" id="765884at2759"/>
<dbReference type="PANTHER" id="PTHR44200">
    <property type="entry name" value="DNAJ HOMOLOG SUBFAMILY C MEMBER 7"/>
    <property type="match status" value="1"/>
</dbReference>
<proteinExistence type="predicted"/>
<feature type="compositionally biased region" description="Polar residues" evidence="2">
    <location>
        <begin position="468"/>
        <end position="481"/>
    </location>
</feature>
<dbReference type="CDD" id="cd06257">
    <property type="entry name" value="DnaJ"/>
    <property type="match status" value="1"/>
</dbReference>
<keyword evidence="1" id="KW-0802">TPR repeat</keyword>
<dbReference type="PROSITE" id="PS00636">
    <property type="entry name" value="DNAJ_1"/>
    <property type="match status" value="1"/>
</dbReference>
<feature type="domain" description="J" evidence="3">
    <location>
        <begin position="1117"/>
        <end position="1182"/>
    </location>
</feature>
<feature type="compositionally biased region" description="Basic and acidic residues" evidence="2">
    <location>
        <begin position="64"/>
        <end position="81"/>
    </location>
</feature>
<dbReference type="Pfam" id="PF00226">
    <property type="entry name" value="DnaJ"/>
    <property type="match status" value="1"/>
</dbReference>
<keyword evidence="5" id="KW-1185">Reference proteome</keyword>
<comment type="caution">
    <text evidence="4">The sequence shown here is derived from an EMBL/GenBank/DDBJ whole genome shotgun (WGS) entry which is preliminary data.</text>
</comment>
<evidence type="ECO:0000313" key="5">
    <source>
        <dbReference type="Proteomes" id="UP000693970"/>
    </source>
</evidence>
<feature type="compositionally biased region" description="Polar residues" evidence="2">
    <location>
        <begin position="179"/>
        <end position="190"/>
    </location>
</feature>
<feature type="compositionally biased region" description="Basic and acidic residues" evidence="2">
    <location>
        <begin position="205"/>
        <end position="218"/>
    </location>
</feature>
<dbReference type="InterPro" id="IPR019734">
    <property type="entry name" value="TPR_rpt"/>
</dbReference>
<feature type="region of interest" description="Disordered" evidence="2">
    <location>
        <begin position="252"/>
        <end position="294"/>
    </location>
</feature>
<feature type="region of interest" description="Disordered" evidence="2">
    <location>
        <begin position="64"/>
        <end position="236"/>
    </location>
</feature>
<dbReference type="PROSITE" id="PS50005">
    <property type="entry name" value="TPR"/>
    <property type="match status" value="1"/>
</dbReference>
<dbReference type="InterPro" id="IPR052758">
    <property type="entry name" value="SRC_co-chaperone"/>
</dbReference>
<sequence>MSDVNDINTLFSTFHVSPGQSTLAPGDMEKLTGLFQRQLGVAPQQAYTIAMDFSTRELKKLSINEEDARNVQARNDQESRRRQQQSPRPPTAAVPPQISTKSPFSLFRDRSRSPKQQRPLEQNRSRSPLRTAFPMFARTTSENTSPYKKMHNDPAGGDEHDIQAWSTRNQNPFDPPSASVDSINNISSGIEQFHIGTSPSRKKGSPREPRRSRSDRSRNSTPSMTPASLNASFSFSVPSPSIGLSDIKSSILREPPSPLQQSQQGTKPARRTVKIKRQEQPLPFASPLDPTPTDAMFGCDSDGTKREAAPPPTDTVTHGTILFFSPLMTTKNGIEATFPAPTTCINKKVRDMETVTPIPGETPLGFNLGDLKPEGKKGHCRGRTLRKDKKKLQHNLPIPNSHTADTVSSTDASPSNQSSGDMSWSETFSPPPVPLTGAAPAPAHVPPPNPWPQQPPSFQAQEIPPTMPQQSASTTFTTDPTNVQFHLGADAESKPLRNGLKKVQRRKQNLVRHTTVPSQQTASLLQEQNETKAKLDRVTSFREQGKSFYQSGDYRKCIEACTSGIAIFRKELIGFTDTSLLGVLFSNRAAALLMVGAYQAAFDDCTDALQYSRRPTDSSQYFEGQPSLIPKLYNRRARASGKLGELKAADEDFDKAIACSSDFRSFFQMAGRPEVLESLDREIIEATNGKTEIIRCRRSMDKVAGLNLDHISENKALEALDNVNSVLALCGGSVKFINLKIQLLSRLQRWQEVIRACERIGAERVKMDGCFPEDLALKNPLPGVPEASYLKSNAFDGVSDSDVAGVTFKLPWRANGDIVLRLPMQASRHFVRALRLKEDYLSSLECIQCLKELLKRKPGMGYDLNWLDHEEKLATVTQHRRKNADDLFAGGNFLQAAFEYNLVASLEPDSRGLLNAVMHCNRAACFMALKNFEEALNECNKALNIHPRYMKALLRRARCQMRLERYDEASLDFQKFVDYTEQAKNGDTSFIFASPFVFEGPHQVKAETLKSAKEERQKSLDYIEMLKQENARRRREKYANHHWQSENFSSNARSRKDQFYGSSERPWDSFTNRGPKRSPHSSRYKGSANSGGKNTHSSKSTRSGGGATNPSPRNASNHYSILGISREANQAEIKRAYRKLVLKFHPDKRLGDPNANDIFRRIQEAYEALNDPAIRQRYDREQFYR</sequence>
<evidence type="ECO:0000259" key="3">
    <source>
        <dbReference type="PROSITE" id="PS50076"/>
    </source>
</evidence>
<feature type="compositionally biased region" description="Basic residues" evidence="2">
    <location>
        <begin position="1074"/>
        <end position="1083"/>
    </location>
</feature>
<feature type="region of interest" description="Disordered" evidence="2">
    <location>
        <begin position="356"/>
        <end position="481"/>
    </location>
</feature>
<feature type="compositionally biased region" description="Basic residues" evidence="2">
    <location>
        <begin position="378"/>
        <end position="393"/>
    </location>
</feature>
<dbReference type="PROSITE" id="PS50076">
    <property type="entry name" value="DNAJ_2"/>
    <property type="match status" value="1"/>
</dbReference>
<feature type="compositionally biased region" description="Polar residues" evidence="2">
    <location>
        <begin position="114"/>
        <end position="128"/>
    </location>
</feature>
<dbReference type="AlphaFoldDB" id="A0A9K3Q757"/>
<reference evidence="4" key="2">
    <citation type="submission" date="2021-04" db="EMBL/GenBank/DDBJ databases">
        <authorList>
            <person name="Podell S."/>
        </authorList>
    </citation>
    <scope>NUCLEOTIDE SEQUENCE</scope>
    <source>
        <strain evidence="4">Hildebrandi</strain>
    </source>
</reference>
<dbReference type="InterPro" id="IPR018253">
    <property type="entry name" value="DnaJ_domain_CS"/>
</dbReference>
<evidence type="ECO:0000313" key="4">
    <source>
        <dbReference type="EMBL" id="KAG7370844.1"/>
    </source>
</evidence>
<organism evidence="4 5">
    <name type="scientific">Nitzschia inconspicua</name>
    <dbReference type="NCBI Taxonomy" id="303405"/>
    <lineage>
        <taxon>Eukaryota</taxon>
        <taxon>Sar</taxon>
        <taxon>Stramenopiles</taxon>
        <taxon>Ochrophyta</taxon>
        <taxon>Bacillariophyta</taxon>
        <taxon>Bacillariophyceae</taxon>
        <taxon>Bacillariophycidae</taxon>
        <taxon>Bacillariales</taxon>
        <taxon>Bacillariaceae</taxon>
        <taxon>Nitzschia</taxon>
    </lineage>
</organism>
<evidence type="ECO:0000256" key="1">
    <source>
        <dbReference type="PROSITE-ProRule" id="PRU00339"/>
    </source>
</evidence>
<evidence type="ECO:0000256" key="2">
    <source>
        <dbReference type="SAM" id="MobiDB-lite"/>
    </source>
</evidence>
<accession>A0A9K3Q757</accession>
<dbReference type="InterPro" id="IPR001623">
    <property type="entry name" value="DnaJ_domain"/>
</dbReference>
<dbReference type="PANTHER" id="PTHR44200:SF1">
    <property type="entry name" value="DNAJ HOMOLOG SUBFAMILY C MEMBER 7"/>
    <property type="match status" value="1"/>
</dbReference>
<dbReference type="EMBL" id="JAGRRH010000004">
    <property type="protein sequence ID" value="KAG7370844.1"/>
    <property type="molecule type" value="Genomic_DNA"/>
</dbReference>
<dbReference type="SMART" id="SM00028">
    <property type="entry name" value="TPR"/>
    <property type="match status" value="5"/>
</dbReference>
<dbReference type="SMART" id="SM00271">
    <property type="entry name" value="DnaJ"/>
    <property type="match status" value="1"/>
</dbReference>
<feature type="compositionally biased region" description="Polar residues" evidence="2">
    <location>
        <begin position="1087"/>
        <end position="1117"/>
    </location>
</feature>
<feature type="compositionally biased region" description="Pro residues" evidence="2">
    <location>
        <begin position="443"/>
        <end position="455"/>
    </location>
</feature>
<reference evidence="4" key="1">
    <citation type="journal article" date="2021" name="Sci. Rep.">
        <title>Diploid genomic architecture of Nitzschia inconspicua, an elite biomass production diatom.</title>
        <authorList>
            <person name="Oliver A."/>
            <person name="Podell S."/>
            <person name="Pinowska A."/>
            <person name="Traller J.C."/>
            <person name="Smith S.R."/>
            <person name="McClure R."/>
            <person name="Beliaev A."/>
            <person name="Bohutskyi P."/>
            <person name="Hill E.A."/>
            <person name="Rabines A."/>
            <person name="Zheng H."/>
            <person name="Allen L.Z."/>
            <person name="Kuo A."/>
            <person name="Grigoriev I.V."/>
            <person name="Allen A.E."/>
            <person name="Hazlebeck D."/>
            <person name="Allen E.E."/>
        </authorList>
    </citation>
    <scope>NUCLEOTIDE SEQUENCE</scope>
    <source>
        <strain evidence="4">Hildebrandi</strain>
    </source>
</reference>